<dbReference type="PANTHER" id="PTHR10472">
    <property type="entry name" value="D-TYROSYL-TRNA TYR DEACYLASE"/>
    <property type="match status" value="1"/>
</dbReference>
<comment type="domain">
    <text evidence="2">A Gly-cisPro motif from one monomer fits into the active site of the other monomer to allow specific chiral rejection of L-amino acids.</text>
</comment>
<evidence type="ECO:0000256" key="1">
    <source>
        <dbReference type="ARBA" id="ARBA00009673"/>
    </source>
</evidence>
<proteinExistence type="inferred from homology"/>
<comment type="subcellular location">
    <subcellularLocation>
        <location evidence="2">Cytoplasm</location>
    </subcellularLocation>
</comment>
<name>A0A1F7RU92_9BACT</name>
<dbReference type="GO" id="GO:0106026">
    <property type="term" value="F:Gly-tRNA(Ala) deacylase activity"/>
    <property type="evidence" value="ECO:0007669"/>
    <property type="project" value="UniProtKB-UniRule"/>
</dbReference>
<dbReference type="PANTHER" id="PTHR10472:SF5">
    <property type="entry name" value="D-AMINOACYL-TRNA DEACYLASE 1"/>
    <property type="match status" value="1"/>
</dbReference>
<keyword evidence="2" id="KW-0694">RNA-binding</keyword>
<dbReference type="NCBIfam" id="TIGR00256">
    <property type="entry name" value="D-aminoacyl-tRNA deacylase"/>
    <property type="match status" value="1"/>
</dbReference>
<comment type="caution">
    <text evidence="3">The sequence shown here is derived from an EMBL/GenBank/DDBJ whole genome shotgun (WGS) entry which is preliminary data.</text>
</comment>
<protein>
    <recommendedName>
        <fullName evidence="2">D-aminoacyl-tRNA deacylase</fullName>
        <shortName evidence="2">DTD</shortName>
        <ecNumber evidence="2">3.1.1.96</ecNumber>
    </recommendedName>
    <alternativeName>
        <fullName evidence="2">Gly-tRNA(Ala) deacylase</fullName>
        <ecNumber evidence="2">3.1.1.-</ecNumber>
    </alternativeName>
</protein>
<dbReference type="Gene3D" id="3.50.80.10">
    <property type="entry name" value="D-tyrosyl-tRNA(Tyr) deacylase"/>
    <property type="match status" value="1"/>
</dbReference>
<comment type="catalytic activity">
    <reaction evidence="2">
        <text>a D-aminoacyl-tRNA + H2O = a tRNA + a D-alpha-amino acid + H(+)</text>
        <dbReference type="Rhea" id="RHEA:13953"/>
        <dbReference type="Rhea" id="RHEA-COMP:10123"/>
        <dbReference type="Rhea" id="RHEA-COMP:10124"/>
        <dbReference type="ChEBI" id="CHEBI:15377"/>
        <dbReference type="ChEBI" id="CHEBI:15378"/>
        <dbReference type="ChEBI" id="CHEBI:59871"/>
        <dbReference type="ChEBI" id="CHEBI:78442"/>
        <dbReference type="ChEBI" id="CHEBI:79333"/>
        <dbReference type="EC" id="3.1.1.96"/>
    </reaction>
</comment>
<dbReference type="GO" id="GO:0019478">
    <property type="term" value="P:D-amino acid catabolic process"/>
    <property type="evidence" value="ECO:0007669"/>
    <property type="project" value="UniProtKB-UniRule"/>
</dbReference>
<gene>
    <name evidence="2" type="primary">dtd</name>
    <name evidence="3" type="ORF">A2W05_10835</name>
</gene>
<comment type="catalytic activity">
    <reaction evidence="2">
        <text>glycyl-tRNA(Ala) + H2O = tRNA(Ala) + glycine + H(+)</text>
        <dbReference type="Rhea" id="RHEA:53744"/>
        <dbReference type="Rhea" id="RHEA-COMP:9657"/>
        <dbReference type="Rhea" id="RHEA-COMP:13640"/>
        <dbReference type="ChEBI" id="CHEBI:15377"/>
        <dbReference type="ChEBI" id="CHEBI:15378"/>
        <dbReference type="ChEBI" id="CHEBI:57305"/>
        <dbReference type="ChEBI" id="CHEBI:78442"/>
        <dbReference type="ChEBI" id="CHEBI:78522"/>
    </reaction>
</comment>
<dbReference type="Proteomes" id="UP000178797">
    <property type="component" value="Unassembled WGS sequence"/>
</dbReference>
<dbReference type="InterPro" id="IPR003732">
    <property type="entry name" value="Daa-tRNA_deacyls_DTD"/>
</dbReference>
<evidence type="ECO:0000313" key="4">
    <source>
        <dbReference type="Proteomes" id="UP000178797"/>
    </source>
</evidence>
<feature type="short sequence motif" description="Gly-cisPro motif, important for rejection of L-amino acids" evidence="2">
    <location>
        <begin position="137"/>
        <end position="138"/>
    </location>
</feature>
<dbReference type="GO" id="GO:0000049">
    <property type="term" value="F:tRNA binding"/>
    <property type="evidence" value="ECO:0007669"/>
    <property type="project" value="UniProtKB-UniRule"/>
</dbReference>
<reference evidence="3 4" key="1">
    <citation type="journal article" date="2016" name="Nat. Commun.">
        <title>Thousands of microbial genomes shed light on interconnected biogeochemical processes in an aquifer system.</title>
        <authorList>
            <person name="Anantharaman K."/>
            <person name="Brown C.T."/>
            <person name="Hug L.A."/>
            <person name="Sharon I."/>
            <person name="Castelle C.J."/>
            <person name="Probst A.J."/>
            <person name="Thomas B.C."/>
            <person name="Singh A."/>
            <person name="Wilkins M.J."/>
            <person name="Karaoz U."/>
            <person name="Brodie E.L."/>
            <person name="Williams K.H."/>
            <person name="Hubbard S.S."/>
            <person name="Banfield J.F."/>
        </authorList>
    </citation>
    <scope>NUCLEOTIDE SEQUENCE [LARGE SCALE GENOMIC DNA]</scope>
</reference>
<dbReference type="SUPFAM" id="SSF69500">
    <property type="entry name" value="DTD-like"/>
    <property type="match status" value="1"/>
</dbReference>
<evidence type="ECO:0000313" key="3">
    <source>
        <dbReference type="EMBL" id="OGL45136.1"/>
    </source>
</evidence>
<sequence>MKAVVQRVKKASVKIEGEIVGTIEKGFAILLGISETDTEEDGKYLSEKIANLRIFEDSQGKMNLSCLDINGDFLVVSQFTLIADCRRGRRPSFVEAARPEKAISLYENFISILKQTGLKVETGKFGASMVVEIHNDGPVTIILDSRER</sequence>
<accession>A0A1F7RU92</accession>
<dbReference type="HAMAP" id="MF_00518">
    <property type="entry name" value="Deacylase_Dtd"/>
    <property type="match status" value="1"/>
</dbReference>
<dbReference type="InterPro" id="IPR023509">
    <property type="entry name" value="DTD-like_sf"/>
</dbReference>
<dbReference type="CDD" id="cd00563">
    <property type="entry name" value="Dtyr_deacylase"/>
    <property type="match status" value="1"/>
</dbReference>
<dbReference type="Pfam" id="PF02580">
    <property type="entry name" value="Tyr_Deacylase"/>
    <property type="match status" value="1"/>
</dbReference>
<keyword evidence="2" id="KW-0963">Cytoplasm</keyword>
<dbReference type="FunFam" id="3.50.80.10:FF:000001">
    <property type="entry name" value="D-aminoacyl-tRNA deacylase"/>
    <property type="match status" value="1"/>
</dbReference>
<organism evidence="3 4">
    <name type="scientific">Candidatus Schekmanbacteria bacterium RBG_16_38_10</name>
    <dbReference type="NCBI Taxonomy" id="1817879"/>
    <lineage>
        <taxon>Bacteria</taxon>
        <taxon>Candidatus Schekmaniibacteriota</taxon>
    </lineage>
</organism>
<dbReference type="GO" id="GO:0005737">
    <property type="term" value="C:cytoplasm"/>
    <property type="evidence" value="ECO:0007669"/>
    <property type="project" value="UniProtKB-SubCell"/>
</dbReference>
<dbReference type="EC" id="3.1.1.-" evidence="2"/>
<comment type="similarity">
    <text evidence="1 2">Belongs to the DTD family.</text>
</comment>
<dbReference type="AlphaFoldDB" id="A0A1F7RU92"/>
<keyword evidence="2" id="KW-0820">tRNA-binding</keyword>
<dbReference type="GO" id="GO:0051500">
    <property type="term" value="F:D-tyrosyl-tRNA(Tyr) deacylase activity"/>
    <property type="evidence" value="ECO:0007669"/>
    <property type="project" value="TreeGrafter"/>
</dbReference>
<comment type="subunit">
    <text evidence="2">Homodimer.</text>
</comment>
<evidence type="ECO:0000256" key="2">
    <source>
        <dbReference type="HAMAP-Rule" id="MF_00518"/>
    </source>
</evidence>
<keyword evidence="2" id="KW-0378">Hydrolase</keyword>
<dbReference type="EC" id="3.1.1.96" evidence="2"/>
<dbReference type="GO" id="GO:0043908">
    <property type="term" value="F:Ser(Gly)-tRNA(Ala) hydrolase activity"/>
    <property type="evidence" value="ECO:0007669"/>
    <property type="project" value="UniProtKB-UniRule"/>
</dbReference>
<dbReference type="EMBL" id="MGDE01000150">
    <property type="protein sequence ID" value="OGL45136.1"/>
    <property type="molecule type" value="Genomic_DNA"/>
</dbReference>
<comment type="function">
    <text evidence="2">An aminoacyl-tRNA editing enzyme that deacylates mischarged D-aminoacyl-tRNAs. Also deacylates mischarged glycyl-tRNA(Ala), protecting cells against glycine mischarging by AlaRS. Acts via tRNA-based rather than protein-based catalysis; rejects L-amino acids rather than detecting D-amino acids in the active site. By recycling D-aminoacyl-tRNA to D-amino acids and free tRNA molecules, this enzyme counteracts the toxicity associated with the formation of D-aminoacyl-tRNA entities in vivo and helps enforce protein L-homochirality.</text>
</comment>